<evidence type="ECO:0000256" key="1">
    <source>
        <dbReference type="ARBA" id="ARBA00023125"/>
    </source>
</evidence>
<reference evidence="6" key="1">
    <citation type="journal article" date="2019" name="Int. J. Syst. Evol. Microbiol.">
        <title>The Global Catalogue of Microorganisms (GCM) 10K type strain sequencing project: providing services to taxonomists for standard genome sequencing and annotation.</title>
        <authorList>
            <consortium name="The Broad Institute Genomics Platform"/>
            <consortium name="The Broad Institute Genome Sequencing Center for Infectious Disease"/>
            <person name="Wu L."/>
            <person name="Ma J."/>
        </authorList>
    </citation>
    <scope>NUCLEOTIDE SEQUENCE [LARGE SCALE GENOMIC DNA]</scope>
    <source>
        <strain evidence="6">CCUG 63419</strain>
    </source>
</reference>
<dbReference type="RefSeq" id="WP_340676101.1">
    <property type="nucleotide sequence ID" value="NZ_JBHTIT010000001.1"/>
</dbReference>
<keyword evidence="1 2" id="KW-0238">DNA-binding</keyword>
<evidence type="ECO:0000259" key="4">
    <source>
        <dbReference type="PROSITE" id="PS50977"/>
    </source>
</evidence>
<dbReference type="InterPro" id="IPR009057">
    <property type="entry name" value="Homeodomain-like_sf"/>
</dbReference>
<feature type="compositionally biased region" description="Low complexity" evidence="3">
    <location>
        <begin position="13"/>
        <end position="32"/>
    </location>
</feature>
<comment type="caution">
    <text evidence="5">The sequence shown here is derived from an EMBL/GenBank/DDBJ whole genome shotgun (WGS) entry which is preliminary data.</text>
</comment>
<evidence type="ECO:0000256" key="3">
    <source>
        <dbReference type="SAM" id="MobiDB-lite"/>
    </source>
</evidence>
<evidence type="ECO:0000313" key="5">
    <source>
        <dbReference type="EMBL" id="MFD0950438.1"/>
    </source>
</evidence>
<sequence length="260" mass="28742">MIDESPKKPSKQAAEVKASSAKTAAAKNPAAKKAAEKKPSADRGRRYRGVSEEARQAERRQRFVEAGLTVFGSRGYHSSTVRSICAEAGLTERYFYESFSNSEDLLCVVYDYTNQRVRERVLAAVMDAPRDVSAMAYATLVAFLSIMRDDPRMAQLLFVEVLGVSERVDQRYRKSVEDFAQLMQLMVAPLLDAKALPAPLQPDILSVAMLGSVITVVSRWMINGFQEPIDTIAENLHVVLVAMMRHLVILADAPDASASK</sequence>
<feature type="region of interest" description="Disordered" evidence="3">
    <location>
        <begin position="1"/>
        <end position="54"/>
    </location>
</feature>
<protein>
    <submittedName>
        <fullName evidence="5">TetR/AcrR family transcriptional regulator</fullName>
    </submittedName>
</protein>
<feature type="compositionally biased region" description="Basic and acidic residues" evidence="3">
    <location>
        <begin position="33"/>
        <end position="54"/>
    </location>
</feature>
<keyword evidence="6" id="KW-1185">Reference proteome</keyword>
<dbReference type="EMBL" id="JBHTIT010000001">
    <property type="protein sequence ID" value="MFD0950438.1"/>
    <property type="molecule type" value="Genomic_DNA"/>
</dbReference>
<name>A0ABW3HGA9_9GAMM</name>
<dbReference type="PROSITE" id="PS50977">
    <property type="entry name" value="HTH_TETR_2"/>
    <property type="match status" value="1"/>
</dbReference>
<proteinExistence type="predicted"/>
<feature type="domain" description="HTH tetR-type" evidence="4">
    <location>
        <begin position="57"/>
        <end position="117"/>
    </location>
</feature>
<dbReference type="InterPro" id="IPR050624">
    <property type="entry name" value="HTH-type_Tx_Regulator"/>
</dbReference>
<accession>A0ABW3HGA9</accession>
<dbReference type="SUPFAM" id="SSF46689">
    <property type="entry name" value="Homeodomain-like"/>
    <property type="match status" value="1"/>
</dbReference>
<dbReference type="SUPFAM" id="SSF48498">
    <property type="entry name" value="Tetracyclin repressor-like, C-terminal domain"/>
    <property type="match status" value="1"/>
</dbReference>
<evidence type="ECO:0000313" key="6">
    <source>
        <dbReference type="Proteomes" id="UP001597044"/>
    </source>
</evidence>
<dbReference type="PANTHER" id="PTHR43479">
    <property type="entry name" value="ACREF/ENVCD OPERON REPRESSOR-RELATED"/>
    <property type="match status" value="1"/>
</dbReference>
<dbReference type="Gene3D" id="1.10.357.10">
    <property type="entry name" value="Tetracycline Repressor, domain 2"/>
    <property type="match status" value="1"/>
</dbReference>
<dbReference type="PANTHER" id="PTHR43479:SF11">
    <property type="entry name" value="ACREF_ENVCD OPERON REPRESSOR-RELATED"/>
    <property type="match status" value="1"/>
</dbReference>
<dbReference type="Proteomes" id="UP001597044">
    <property type="component" value="Unassembled WGS sequence"/>
</dbReference>
<dbReference type="InterPro" id="IPR036271">
    <property type="entry name" value="Tet_transcr_reg_TetR-rel_C_sf"/>
</dbReference>
<dbReference type="Pfam" id="PF00440">
    <property type="entry name" value="TetR_N"/>
    <property type="match status" value="1"/>
</dbReference>
<gene>
    <name evidence="5" type="ORF">ACFQ0F_08570</name>
</gene>
<dbReference type="InterPro" id="IPR001647">
    <property type="entry name" value="HTH_TetR"/>
</dbReference>
<evidence type="ECO:0000256" key="2">
    <source>
        <dbReference type="PROSITE-ProRule" id="PRU00335"/>
    </source>
</evidence>
<feature type="DNA-binding region" description="H-T-H motif" evidence="2">
    <location>
        <begin position="80"/>
        <end position="99"/>
    </location>
</feature>
<organism evidence="5 6">
    <name type="scientific">Paraperlucidibaca wandonensis</name>
    <dbReference type="NCBI Taxonomy" id="1268273"/>
    <lineage>
        <taxon>Bacteria</taxon>
        <taxon>Pseudomonadati</taxon>
        <taxon>Pseudomonadota</taxon>
        <taxon>Gammaproteobacteria</taxon>
        <taxon>Moraxellales</taxon>
        <taxon>Moraxellaceae</taxon>
        <taxon>Paraperlucidibaca</taxon>
    </lineage>
</organism>